<feature type="compositionally biased region" description="Low complexity" evidence="1">
    <location>
        <begin position="23"/>
        <end position="48"/>
    </location>
</feature>
<evidence type="ECO:0000256" key="2">
    <source>
        <dbReference type="SAM" id="SignalP"/>
    </source>
</evidence>
<dbReference type="Pfam" id="PF00144">
    <property type="entry name" value="Beta-lactamase"/>
    <property type="match status" value="1"/>
</dbReference>
<dbReference type="InterPro" id="IPR012338">
    <property type="entry name" value="Beta-lactam/transpept-like"/>
</dbReference>
<keyword evidence="5" id="KW-1185">Reference proteome</keyword>
<evidence type="ECO:0000256" key="1">
    <source>
        <dbReference type="SAM" id="MobiDB-lite"/>
    </source>
</evidence>
<dbReference type="EMBL" id="WLYK01000005">
    <property type="protein sequence ID" value="MTD15074.1"/>
    <property type="molecule type" value="Genomic_DNA"/>
</dbReference>
<dbReference type="SUPFAM" id="SSF56601">
    <property type="entry name" value="beta-lactamase/transpeptidase-like"/>
    <property type="match status" value="1"/>
</dbReference>
<reference evidence="4 5" key="1">
    <citation type="submission" date="2019-11" db="EMBL/GenBank/DDBJ databases">
        <authorList>
            <person name="Jiang L.-Q."/>
        </authorList>
    </citation>
    <scope>NUCLEOTIDE SEQUENCE [LARGE SCALE GENOMIC DNA]</scope>
    <source>
        <strain evidence="4 5">YIM 132087</strain>
    </source>
</reference>
<dbReference type="Gene3D" id="3.40.710.10">
    <property type="entry name" value="DD-peptidase/beta-lactamase superfamily"/>
    <property type="match status" value="1"/>
</dbReference>
<dbReference type="RefSeq" id="WP_154769040.1">
    <property type="nucleotide sequence ID" value="NZ_WLYK01000005.1"/>
</dbReference>
<dbReference type="GO" id="GO:0016787">
    <property type="term" value="F:hydrolase activity"/>
    <property type="evidence" value="ECO:0007669"/>
    <property type="project" value="UniProtKB-KW"/>
</dbReference>
<evidence type="ECO:0000313" key="5">
    <source>
        <dbReference type="Proteomes" id="UP000460221"/>
    </source>
</evidence>
<dbReference type="AlphaFoldDB" id="A0A7K1FQL3"/>
<keyword evidence="2" id="KW-0732">Signal</keyword>
<dbReference type="PANTHER" id="PTHR46825">
    <property type="entry name" value="D-ALANYL-D-ALANINE-CARBOXYPEPTIDASE/ENDOPEPTIDASE AMPH"/>
    <property type="match status" value="1"/>
</dbReference>
<feature type="chain" id="PRO_5038765774" evidence="2">
    <location>
        <begin position="20"/>
        <end position="421"/>
    </location>
</feature>
<sequence length="421" mass="44912">MRSLLIGLLATVLALTACTSTPDATTTTDTTANTPSSSSVPSGPASTAGDPMAASIAALIEQQMTDQHLRAVLVKVTRGHTTVLEKAFGESLDGVPASTDMHFRNGAVAFAYLGTLLMLFVEQGKVGLDDTIDRWLPDLPESDAVTLKMLANQTSGYPDYETDPDWTTAFNLDPYAAQTFESRIDYTFRRPVQFAPGKNWSYSHTNFMILGEILAKIGGRPLDELLSVNVLQPMGLTNTTATDTADLPAPVLHSFSSERRVTLGIPAGAPFYEDSTYFNSMWGVPPGANQSTTVDDLVTTATAVGTGALLSAESYDTMTGPHLLGFGKKEKACEPTCFTQIPAYNYGLGIVRSGDWILQNPLLGGYSATAAYLPEQRIAIAVAVTYLPGAFDDQGIEPNSADQLFRMISTVVAPDAAAPMK</sequence>
<dbReference type="PROSITE" id="PS51257">
    <property type="entry name" value="PROKAR_LIPOPROTEIN"/>
    <property type="match status" value="1"/>
</dbReference>
<feature type="domain" description="Beta-lactamase-related" evidence="3">
    <location>
        <begin position="57"/>
        <end position="401"/>
    </location>
</feature>
<evidence type="ECO:0000313" key="4">
    <source>
        <dbReference type="EMBL" id="MTD15074.1"/>
    </source>
</evidence>
<gene>
    <name evidence="4" type="ORF">GIS00_14115</name>
</gene>
<dbReference type="PANTHER" id="PTHR46825:SF7">
    <property type="entry name" value="D-ALANYL-D-ALANINE CARBOXYPEPTIDASE"/>
    <property type="match status" value="1"/>
</dbReference>
<accession>A0A7K1FQL3</accession>
<protein>
    <submittedName>
        <fullName evidence="4">Serine hydrolase</fullName>
    </submittedName>
</protein>
<evidence type="ECO:0000259" key="3">
    <source>
        <dbReference type="Pfam" id="PF00144"/>
    </source>
</evidence>
<feature type="signal peptide" evidence="2">
    <location>
        <begin position="1"/>
        <end position="19"/>
    </location>
</feature>
<dbReference type="InterPro" id="IPR050491">
    <property type="entry name" value="AmpC-like"/>
</dbReference>
<name>A0A7K1FQL3_9ACTN</name>
<proteinExistence type="predicted"/>
<dbReference type="Proteomes" id="UP000460221">
    <property type="component" value="Unassembled WGS sequence"/>
</dbReference>
<organism evidence="4 5">
    <name type="scientific">Nakamurella alba</name>
    <dbReference type="NCBI Taxonomy" id="2665158"/>
    <lineage>
        <taxon>Bacteria</taxon>
        <taxon>Bacillati</taxon>
        <taxon>Actinomycetota</taxon>
        <taxon>Actinomycetes</taxon>
        <taxon>Nakamurellales</taxon>
        <taxon>Nakamurellaceae</taxon>
        <taxon>Nakamurella</taxon>
    </lineage>
</organism>
<feature type="region of interest" description="Disordered" evidence="1">
    <location>
        <begin position="23"/>
        <end position="50"/>
    </location>
</feature>
<keyword evidence="4" id="KW-0378">Hydrolase</keyword>
<comment type="caution">
    <text evidence="4">The sequence shown here is derived from an EMBL/GenBank/DDBJ whole genome shotgun (WGS) entry which is preliminary data.</text>
</comment>
<dbReference type="InterPro" id="IPR001466">
    <property type="entry name" value="Beta-lactam-related"/>
</dbReference>